<keyword evidence="3" id="KW-1185">Reference proteome</keyword>
<sequence>MTWPSGVGSSPAGPDGSAAAAGYAPGIVAVAVAARRTAQISSGRIRLTSDPFDGASFMEAHTAEAAWPGMCVERRDGHTRTVRLRTGQGVDHFGARSPLPSGPVVPGFLPHPSP</sequence>
<reference evidence="3" key="1">
    <citation type="journal article" date="2019" name="Int. J. Syst. Evol. Microbiol.">
        <title>The Global Catalogue of Microorganisms (GCM) 10K type strain sequencing project: providing services to taxonomists for standard genome sequencing and annotation.</title>
        <authorList>
            <consortium name="The Broad Institute Genomics Platform"/>
            <consortium name="The Broad Institute Genome Sequencing Center for Infectious Disease"/>
            <person name="Wu L."/>
            <person name="Ma J."/>
        </authorList>
    </citation>
    <scope>NUCLEOTIDE SEQUENCE [LARGE SCALE GENOMIC DNA]</scope>
    <source>
        <strain evidence="3">CGMCC 4.7178</strain>
    </source>
</reference>
<dbReference type="Proteomes" id="UP000631535">
    <property type="component" value="Unassembled WGS sequence"/>
</dbReference>
<accession>A0ABQ2M4Q5</accession>
<organism evidence="2 3">
    <name type="scientific">Streptomyces daqingensis</name>
    <dbReference type="NCBI Taxonomy" id="1472640"/>
    <lineage>
        <taxon>Bacteria</taxon>
        <taxon>Bacillati</taxon>
        <taxon>Actinomycetota</taxon>
        <taxon>Actinomycetes</taxon>
        <taxon>Kitasatosporales</taxon>
        <taxon>Streptomycetaceae</taxon>
        <taxon>Streptomyces</taxon>
    </lineage>
</organism>
<evidence type="ECO:0000256" key="1">
    <source>
        <dbReference type="SAM" id="MobiDB-lite"/>
    </source>
</evidence>
<evidence type="ECO:0000313" key="2">
    <source>
        <dbReference type="EMBL" id="GGO46903.1"/>
    </source>
</evidence>
<protein>
    <submittedName>
        <fullName evidence="2">Uncharacterized protein</fullName>
    </submittedName>
</protein>
<gene>
    <name evidence="2" type="ORF">GCM10012287_18290</name>
</gene>
<feature type="region of interest" description="Disordered" evidence="1">
    <location>
        <begin position="87"/>
        <end position="114"/>
    </location>
</feature>
<proteinExistence type="predicted"/>
<dbReference type="EMBL" id="BMMP01000005">
    <property type="protein sequence ID" value="GGO46903.1"/>
    <property type="molecule type" value="Genomic_DNA"/>
</dbReference>
<name>A0ABQ2M4Q5_9ACTN</name>
<comment type="caution">
    <text evidence="2">The sequence shown here is derived from an EMBL/GenBank/DDBJ whole genome shotgun (WGS) entry which is preliminary data.</text>
</comment>
<evidence type="ECO:0000313" key="3">
    <source>
        <dbReference type="Proteomes" id="UP000631535"/>
    </source>
</evidence>